<dbReference type="GeneID" id="17294967"/>
<keyword evidence="5" id="KW-1185">Reference proteome</keyword>
<keyword evidence="1" id="KW-0175">Coiled coil</keyword>
<accession>L1IR15</accession>
<feature type="compositionally biased region" description="Basic and acidic residues" evidence="2">
    <location>
        <begin position="336"/>
        <end position="345"/>
    </location>
</feature>
<dbReference type="EnsemblProtists" id="EKX38304">
    <property type="protein sequence ID" value="EKX38304"/>
    <property type="gene ID" value="GUITHDRAFT_144410"/>
</dbReference>
<reference evidence="5" key="2">
    <citation type="submission" date="2012-11" db="EMBL/GenBank/DDBJ databases">
        <authorList>
            <person name="Kuo A."/>
            <person name="Curtis B.A."/>
            <person name="Tanifuji G."/>
            <person name="Burki F."/>
            <person name="Gruber A."/>
            <person name="Irimia M."/>
            <person name="Maruyama S."/>
            <person name="Arias M.C."/>
            <person name="Ball S.G."/>
            <person name="Gile G.H."/>
            <person name="Hirakawa Y."/>
            <person name="Hopkins J.F."/>
            <person name="Rensing S.A."/>
            <person name="Schmutz J."/>
            <person name="Symeonidi A."/>
            <person name="Elias M."/>
            <person name="Eveleigh R.J."/>
            <person name="Herman E.K."/>
            <person name="Klute M.J."/>
            <person name="Nakayama T."/>
            <person name="Obornik M."/>
            <person name="Reyes-Prieto A."/>
            <person name="Armbrust E.V."/>
            <person name="Aves S.J."/>
            <person name="Beiko R.G."/>
            <person name="Coutinho P."/>
            <person name="Dacks J.B."/>
            <person name="Durnford D.G."/>
            <person name="Fast N.M."/>
            <person name="Green B.R."/>
            <person name="Grisdale C."/>
            <person name="Hempe F."/>
            <person name="Henrissat B."/>
            <person name="Hoppner M.P."/>
            <person name="Ishida K.-I."/>
            <person name="Kim E."/>
            <person name="Koreny L."/>
            <person name="Kroth P.G."/>
            <person name="Liu Y."/>
            <person name="Malik S.-B."/>
            <person name="Maier U.G."/>
            <person name="McRose D."/>
            <person name="Mock T."/>
            <person name="Neilson J.A."/>
            <person name="Onodera N.T."/>
            <person name="Poole A.M."/>
            <person name="Pritham E.J."/>
            <person name="Richards T.A."/>
            <person name="Rocap G."/>
            <person name="Roy S.W."/>
            <person name="Sarai C."/>
            <person name="Schaack S."/>
            <person name="Shirato S."/>
            <person name="Slamovits C.H."/>
            <person name="Spencer D.F."/>
            <person name="Suzuki S."/>
            <person name="Worden A.Z."/>
            <person name="Zauner S."/>
            <person name="Barry K."/>
            <person name="Bell C."/>
            <person name="Bharti A.K."/>
            <person name="Crow J.A."/>
            <person name="Grimwood J."/>
            <person name="Kramer R."/>
            <person name="Lindquist E."/>
            <person name="Lucas S."/>
            <person name="Salamov A."/>
            <person name="McFadden G.I."/>
            <person name="Lane C.E."/>
            <person name="Keeling P.J."/>
            <person name="Gray M.W."/>
            <person name="Grigoriev I.V."/>
            <person name="Archibald J.M."/>
        </authorList>
    </citation>
    <scope>NUCLEOTIDE SEQUENCE</scope>
    <source>
        <strain evidence="5">CCMP2712</strain>
    </source>
</reference>
<evidence type="ECO:0000256" key="2">
    <source>
        <dbReference type="SAM" id="MobiDB-lite"/>
    </source>
</evidence>
<evidence type="ECO:0000256" key="1">
    <source>
        <dbReference type="SAM" id="Coils"/>
    </source>
</evidence>
<dbReference type="KEGG" id="gtt:GUITHDRAFT_144410"/>
<feature type="compositionally biased region" description="Basic residues" evidence="2">
    <location>
        <begin position="346"/>
        <end position="357"/>
    </location>
</feature>
<organism evidence="3">
    <name type="scientific">Guillardia theta (strain CCMP2712)</name>
    <name type="common">Cryptophyte</name>
    <dbReference type="NCBI Taxonomy" id="905079"/>
    <lineage>
        <taxon>Eukaryota</taxon>
        <taxon>Cryptophyceae</taxon>
        <taxon>Pyrenomonadales</taxon>
        <taxon>Geminigeraceae</taxon>
        <taxon>Guillardia</taxon>
    </lineage>
</organism>
<reference evidence="3 5" key="1">
    <citation type="journal article" date="2012" name="Nature">
        <title>Algal genomes reveal evolutionary mosaicism and the fate of nucleomorphs.</title>
        <authorList>
            <consortium name="DOE Joint Genome Institute"/>
            <person name="Curtis B.A."/>
            <person name="Tanifuji G."/>
            <person name="Burki F."/>
            <person name="Gruber A."/>
            <person name="Irimia M."/>
            <person name="Maruyama S."/>
            <person name="Arias M.C."/>
            <person name="Ball S.G."/>
            <person name="Gile G.H."/>
            <person name="Hirakawa Y."/>
            <person name="Hopkins J.F."/>
            <person name="Kuo A."/>
            <person name="Rensing S.A."/>
            <person name="Schmutz J."/>
            <person name="Symeonidi A."/>
            <person name="Elias M."/>
            <person name="Eveleigh R.J."/>
            <person name="Herman E.K."/>
            <person name="Klute M.J."/>
            <person name="Nakayama T."/>
            <person name="Obornik M."/>
            <person name="Reyes-Prieto A."/>
            <person name="Armbrust E.V."/>
            <person name="Aves S.J."/>
            <person name="Beiko R.G."/>
            <person name="Coutinho P."/>
            <person name="Dacks J.B."/>
            <person name="Durnford D.G."/>
            <person name="Fast N.M."/>
            <person name="Green B.R."/>
            <person name="Grisdale C.J."/>
            <person name="Hempel F."/>
            <person name="Henrissat B."/>
            <person name="Hoppner M.P."/>
            <person name="Ishida K."/>
            <person name="Kim E."/>
            <person name="Koreny L."/>
            <person name="Kroth P.G."/>
            <person name="Liu Y."/>
            <person name="Malik S.B."/>
            <person name="Maier U.G."/>
            <person name="McRose D."/>
            <person name="Mock T."/>
            <person name="Neilson J.A."/>
            <person name="Onodera N.T."/>
            <person name="Poole A.M."/>
            <person name="Pritham E.J."/>
            <person name="Richards T.A."/>
            <person name="Rocap G."/>
            <person name="Roy S.W."/>
            <person name="Sarai C."/>
            <person name="Schaack S."/>
            <person name="Shirato S."/>
            <person name="Slamovits C.H."/>
            <person name="Spencer D.F."/>
            <person name="Suzuki S."/>
            <person name="Worden A.Z."/>
            <person name="Zauner S."/>
            <person name="Barry K."/>
            <person name="Bell C."/>
            <person name="Bharti A.K."/>
            <person name="Crow J.A."/>
            <person name="Grimwood J."/>
            <person name="Kramer R."/>
            <person name="Lindquist E."/>
            <person name="Lucas S."/>
            <person name="Salamov A."/>
            <person name="McFadden G.I."/>
            <person name="Lane C.E."/>
            <person name="Keeling P.J."/>
            <person name="Gray M.W."/>
            <person name="Grigoriev I.V."/>
            <person name="Archibald J.M."/>
        </authorList>
    </citation>
    <scope>NUCLEOTIDE SEQUENCE</scope>
    <source>
        <strain evidence="3 5">CCMP2712</strain>
    </source>
</reference>
<dbReference type="RefSeq" id="XP_005825284.1">
    <property type="nucleotide sequence ID" value="XM_005825227.1"/>
</dbReference>
<dbReference type="EMBL" id="JH993050">
    <property type="protein sequence ID" value="EKX38304.1"/>
    <property type="molecule type" value="Genomic_DNA"/>
</dbReference>
<gene>
    <name evidence="3" type="ORF">GUITHDRAFT_144410</name>
</gene>
<dbReference type="AlphaFoldDB" id="L1IR15"/>
<sequence length="357" mass="41421">MLNEDGSKTLLDLYIQVVIINVGKLQNAPDILEVMRLIFEYAIPEDQDQDTAISETFDVDELCSSVSKNYEVFTKRVKETANEETTSVMISKLKMIASLVDTKVQVSKILGKSMVENLYQDWICDMNLDSLQWNRVKYYVLDALCSLCKEVEIARHLLNPAELAEIKLSNIISFLVVGTHSAFIKAGLVWQQSTVKISSKESARHPQFCEKYNIDREYEDSFDCRSEGSDFDEARSPAKKGVMSLEGKLHDLCKFTFTKKRKSLELQIQAEKLNLQTEIDHYQLLQSEKLKQVMQDYNNQNENIQTRRKRLKTLMREQCESFRNFMVKMDGVHKESADRESFHNKKDCRKNHGRIEE</sequence>
<proteinExistence type="predicted"/>
<name>L1IR15_GUITC</name>
<evidence type="ECO:0000313" key="5">
    <source>
        <dbReference type="Proteomes" id="UP000011087"/>
    </source>
</evidence>
<reference evidence="4" key="3">
    <citation type="submission" date="2016-03" db="UniProtKB">
        <authorList>
            <consortium name="EnsemblProtists"/>
        </authorList>
    </citation>
    <scope>IDENTIFICATION</scope>
</reference>
<dbReference type="PaxDb" id="55529-EKX38304"/>
<protein>
    <submittedName>
        <fullName evidence="3 4">Uncharacterized protein</fullName>
    </submittedName>
</protein>
<evidence type="ECO:0000313" key="3">
    <source>
        <dbReference type="EMBL" id="EKX38304.1"/>
    </source>
</evidence>
<dbReference type="Proteomes" id="UP000011087">
    <property type="component" value="Unassembled WGS sequence"/>
</dbReference>
<feature type="region of interest" description="Disordered" evidence="2">
    <location>
        <begin position="336"/>
        <end position="357"/>
    </location>
</feature>
<evidence type="ECO:0000313" key="4">
    <source>
        <dbReference type="EnsemblProtists" id="EKX38304"/>
    </source>
</evidence>
<dbReference type="HOGENOM" id="CLU_777190_0_0_1"/>
<feature type="coiled-coil region" evidence="1">
    <location>
        <begin position="287"/>
        <end position="317"/>
    </location>
</feature>